<feature type="domain" description="SHSP" evidence="3">
    <location>
        <begin position="30"/>
        <end position="143"/>
    </location>
</feature>
<comment type="similarity">
    <text evidence="1 2">Belongs to the small heat shock protein (HSP20) family.</text>
</comment>
<proteinExistence type="inferred from homology"/>
<protein>
    <submittedName>
        <fullName evidence="4">Hsp20/alpha crystallin family protein</fullName>
    </submittedName>
</protein>
<dbReference type="InterPro" id="IPR031107">
    <property type="entry name" value="Small_HSP"/>
</dbReference>
<dbReference type="InterPro" id="IPR002068">
    <property type="entry name" value="A-crystallin/Hsp20_dom"/>
</dbReference>
<dbReference type="PANTHER" id="PTHR11527">
    <property type="entry name" value="HEAT-SHOCK PROTEIN 20 FAMILY MEMBER"/>
    <property type="match status" value="1"/>
</dbReference>
<dbReference type="PROSITE" id="PS01031">
    <property type="entry name" value="SHSP"/>
    <property type="match status" value="1"/>
</dbReference>
<dbReference type="SUPFAM" id="SSF49764">
    <property type="entry name" value="HSP20-like chaperones"/>
    <property type="match status" value="1"/>
</dbReference>
<organism evidence="4 5">
    <name type="scientific">Halonatronomonas betaini</name>
    <dbReference type="NCBI Taxonomy" id="2778430"/>
    <lineage>
        <taxon>Bacteria</taxon>
        <taxon>Bacillati</taxon>
        <taxon>Bacillota</taxon>
        <taxon>Clostridia</taxon>
        <taxon>Halanaerobiales</taxon>
        <taxon>Halarsenatibacteraceae</taxon>
        <taxon>Halonatronomonas</taxon>
    </lineage>
</organism>
<reference evidence="4" key="1">
    <citation type="submission" date="2020-11" db="EMBL/GenBank/DDBJ databases">
        <title>Halonatronomonas betainensis gen. nov., sp. nov. a novel haloalkaliphilic representative of the family Halanaerobiacae capable of betaine degradation.</title>
        <authorList>
            <person name="Boltyanskaya Y."/>
            <person name="Kevbrin V."/>
            <person name="Detkova E."/>
            <person name="Grouzdev D.S."/>
            <person name="Koziaeva V."/>
            <person name="Zhilina T."/>
        </authorList>
    </citation>
    <scope>NUCLEOTIDE SEQUENCE</scope>
    <source>
        <strain evidence="4">Z-7014</strain>
    </source>
</reference>
<keyword evidence="5" id="KW-1185">Reference proteome</keyword>
<evidence type="ECO:0000313" key="4">
    <source>
        <dbReference type="EMBL" id="MBF8437913.1"/>
    </source>
</evidence>
<evidence type="ECO:0000259" key="3">
    <source>
        <dbReference type="PROSITE" id="PS01031"/>
    </source>
</evidence>
<dbReference type="EMBL" id="JADPIE010000008">
    <property type="protein sequence ID" value="MBF8437913.1"/>
    <property type="molecule type" value="Genomic_DNA"/>
</dbReference>
<comment type="caution">
    <text evidence="4">The sequence shown here is derived from an EMBL/GenBank/DDBJ whole genome shotgun (WGS) entry which is preliminary data.</text>
</comment>
<evidence type="ECO:0000256" key="2">
    <source>
        <dbReference type="RuleBase" id="RU003616"/>
    </source>
</evidence>
<dbReference type="RefSeq" id="WP_270454973.1">
    <property type="nucleotide sequence ID" value="NZ_JADPIE010000008.1"/>
</dbReference>
<evidence type="ECO:0000256" key="1">
    <source>
        <dbReference type="PROSITE-ProRule" id="PRU00285"/>
    </source>
</evidence>
<sequence>MFDLVPFRRRNRQMQGQDPMESLINSFFDDSFTSMTANFKTDIIEQEDKYVIEAELPGMHKDDIELEIDNDRLTISANQTHEVKEEEENYIRRERRTGSFQRSFYIDNVQEDDIKASYDNGILKIYLPKKEPTKPKRREIEIE</sequence>
<dbReference type="Proteomes" id="UP000621436">
    <property type="component" value="Unassembled WGS sequence"/>
</dbReference>
<dbReference type="Gene3D" id="2.60.40.790">
    <property type="match status" value="1"/>
</dbReference>
<name>A0A931ARY7_9FIRM</name>
<evidence type="ECO:0000313" key="5">
    <source>
        <dbReference type="Proteomes" id="UP000621436"/>
    </source>
</evidence>
<dbReference type="AlphaFoldDB" id="A0A931ARY7"/>
<dbReference type="Pfam" id="PF00011">
    <property type="entry name" value="HSP20"/>
    <property type="match status" value="1"/>
</dbReference>
<accession>A0A931ARY7</accession>
<dbReference type="CDD" id="cd06471">
    <property type="entry name" value="ACD_LpsHSP_like"/>
    <property type="match status" value="1"/>
</dbReference>
<gene>
    <name evidence="4" type="ORF">I0Q91_12530</name>
</gene>
<dbReference type="InterPro" id="IPR008978">
    <property type="entry name" value="HSP20-like_chaperone"/>
</dbReference>